<proteinExistence type="inferred from homology"/>
<dbReference type="OrthoDB" id="5802971at2759"/>
<dbReference type="GO" id="GO:0016020">
    <property type="term" value="C:membrane"/>
    <property type="evidence" value="ECO:0007669"/>
    <property type="project" value="InterPro"/>
</dbReference>
<dbReference type="GO" id="GO:0007606">
    <property type="term" value="P:sensory perception of chemical stimulus"/>
    <property type="evidence" value="ECO:0007669"/>
    <property type="project" value="InterPro"/>
</dbReference>
<dbReference type="Pfam" id="PF03125">
    <property type="entry name" value="Sre"/>
    <property type="match status" value="1"/>
</dbReference>
<comment type="caution">
    <text evidence="3">The sequence shown here is derived from an EMBL/GenBank/DDBJ whole genome shotgun (WGS) entry which is preliminary data.</text>
</comment>
<evidence type="ECO:0000256" key="2">
    <source>
        <dbReference type="SAM" id="Phobius"/>
    </source>
</evidence>
<reference evidence="3 4" key="1">
    <citation type="submission" date="2020-08" db="EMBL/GenBank/DDBJ databases">
        <authorList>
            <person name="Koutsovoulos G."/>
            <person name="Danchin GJ E."/>
        </authorList>
    </citation>
    <scope>NUCLEOTIDE SEQUENCE [LARGE SCALE GENOMIC DNA]</scope>
</reference>
<keyword evidence="2" id="KW-1133">Transmembrane helix</keyword>
<protein>
    <submittedName>
        <fullName evidence="3">Uncharacterized protein</fullName>
    </submittedName>
</protein>
<feature type="transmembrane region" description="Helical" evidence="2">
    <location>
        <begin position="53"/>
        <end position="76"/>
    </location>
</feature>
<evidence type="ECO:0000313" key="4">
    <source>
        <dbReference type="Proteomes" id="UP000580250"/>
    </source>
</evidence>
<keyword evidence="2" id="KW-0472">Membrane</keyword>
<dbReference type="AlphaFoldDB" id="A0A6V7W2X9"/>
<dbReference type="Proteomes" id="UP000580250">
    <property type="component" value="Unassembled WGS sequence"/>
</dbReference>
<dbReference type="EMBL" id="CAJEWN010000401">
    <property type="protein sequence ID" value="CAD2181483.1"/>
    <property type="molecule type" value="Genomic_DNA"/>
</dbReference>
<sequence>MNSTTNSTTILDNLVIVSNSIELFPAFFALFVALLNVWLLFKSYILHLNLKIILIIQSFIIFIFVFIRILAIFSYLLYHTSIYYQYKFIDNIATCVLIFGNMMGHIIIVERTIATLNSVKYEKQKGPWFSIFWISIMVILIIIGQTTPTFIVERKFNFYVLITHIALGISIVELIVFSILHLNNQKRFEQFNDIKANYTHKYKLSERYQLQENIYSGKQLTPTFIFHLINILCSNIVVILNSYTNLDQYLLNSLISFIFLIHTICKLGIEITVITFHPLLNKKLKNIFTKFKKLLFGKFTSKIDVRTTIEMGDRATTQFSENEQDKHFKALEKYWN</sequence>
<feature type="transmembrane region" description="Helical" evidence="2">
    <location>
        <begin position="158"/>
        <end position="180"/>
    </location>
</feature>
<feature type="transmembrane region" description="Helical" evidence="2">
    <location>
        <begin position="23"/>
        <end position="41"/>
    </location>
</feature>
<feature type="transmembrane region" description="Helical" evidence="2">
    <location>
        <begin position="224"/>
        <end position="243"/>
    </location>
</feature>
<dbReference type="InterPro" id="IPR004151">
    <property type="entry name" value="7TM_GPCR_serpentine_rcpt_Sre"/>
</dbReference>
<dbReference type="PANTHER" id="PTHR47518:SF10">
    <property type="entry name" value="G PROTEIN-COUPLED RECEPTOR-RELATED"/>
    <property type="match status" value="1"/>
</dbReference>
<feature type="transmembrane region" description="Helical" evidence="2">
    <location>
        <begin position="88"/>
        <end position="109"/>
    </location>
</feature>
<dbReference type="InterPro" id="IPR052854">
    <property type="entry name" value="Serpentine_rcpt_epsilon"/>
</dbReference>
<name>A0A6V7W2X9_MELEN</name>
<organism evidence="3 4">
    <name type="scientific">Meloidogyne enterolobii</name>
    <name type="common">Root-knot nematode worm</name>
    <name type="synonym">Meloidogyne mayaguensis</name>
    <dbReference type="NCBI Taxonomy" id="390850"/>
    <lineage>
        <taxon>Eukaryota</taxon>
        <taxon>Metazoa</taxon>
        <taxon>Ecdysozoa</taxon>
        <taxon>Nematoda</taxon>
        <taxon>Chromadorea</taxon>
        <taxon>Rhabditida</taxon>
        <taxon>Tylenchina</taxon>
        <taxon>Tylenchomorpha</taxon>
        <taxon>Tylenchoidea</taxon>
        <taxon>Meloidogynidae</taxon>
        <taxon>Meloidogyninae</taxon>
        <taxon>Meloidogyne</taxon>
    </lineage>
</organism>
<evidence type="ECO:0000256" key="1">
    <source>
        <dbReference type="ARBA" id="ARBA00006803"/>
    </source>
</evidence>
<keyword evidence="2" id="KW-0812">Transmembrane</keyword>
<gene>
    <name evidence="3" type="ORF">MENT_LOCUS33632</name>
</gene>
<comment type="similarity">
    <text evidence="1">Belongs to the nematode receptor-like protein sre family.</text>
</comment>
<feature type="transmembrane region" description="Helical" evidence="2">
    <location>
        <begin position="130"/>
        <end position="152"/>
    </location>
</feature>
<dbReference type="PANTHER" id="PTHR47518">
    <property type="entry name" value="SERPENTINE RECEPTOR CLASS EPSILON-13-RELATED"/>
    <property type="match status" value="1"/>
</dbReference>
<evidence type="ECO:0000313" key="3">
    <source>
        <dbReference type="EMBL" id="CAD2181483.1"/>
    </source>
</evidence>
<accession>A0A6V7W2X9</accession>
<feature type="transmembrane region" description="Helical" evidence="2">
    <location>
        <begin position="255"/>
        <end position="280"/>
    </location>
</feature>